<organism evidence="2 3">
    <name type="scientific">Steinernema hermaphroditum</name>
    <dbReference type="NCBI Taxonomy" id="289476"/>
    <lineage>
        <taxon>Eukaryota</taxon>
        <taxon>Metazoa</taxon>
        <taxon>Ecdysozoa</taxon>
        <taxon>Nematoda</taxon>
        <taxon>Chromadorea</taxon>
        <taxon>Rhabditida</taxon>
        <taxon>Tylenchina</taxon>
        <taxon>Panagrolaimomorpha</taxon>
        <taxon>Strongyloidoidea</taxon>
        <taxon>Steinernematidae</taxon>
        <taxon>Steinernema</taxon>
    </lineage>
</organism>
<dbReference type="Proteomes" id="UP001175271">
    <property type="component" value="Unassembled WGS sequence"/>
</dbReference>
<dbReference type="EMBL" id="JAUCMV010000004">
    <property type="protein sequence ID" value="KAK0405578.1"/>
    <property type="molecule type" value="Genomic_DNA"/>
</dbReference>
<name>A0AA39HGT3_9BILA</name>
<proteinExistence type="predicted"/>
<reference evidence="2" key="1">
    <citation type="submission" date="2023-06" db="EMBL/GenBank/DDBJ databases">
        <title>Genomic analysis of the entomopathogenic nematode Steinernema hermaphroditum.</title>
        <authorList>
            <person name="Schwarz E.M."/>
            <person name="Heppert J.K."/>
            <person name="Baniya A."/>
            <person name="Schwartz H.T."/>
            <person name="Tan C.-H."/>
            <person name="Antoshechkin I."/>
            <person name="Sternberg P.W."/>
            <person name="Goodrich-Blair H."/>
            <person name="Dillman A.R."/>
        </authorList>
    </citation>
    <scope>NUCLEOTIDE SEQUENCE</scope>
    <source>
        <strain evidence="2">PS9179</strain>
        <tissue evidence="2">Whole animal</tissue>
    </source>
</reference>
<comment type="caution">
    <text evidence="2">The sequence shown here is derived from an EMBL/GenBank/DDBJ whole genome shotgun (WGS) entry which is preliminary data.</text>
</comment>
<evidence type="ECO:0000256" key="1">
    <source>
        <dbReference type="SAM" id="MobiDB-lite"/>
    </source>
</evidence>
<feature type="region of interest" description="Disordered" evidence="1">
    <location>
        <begin position="246"/>
        <end position="273"/>
    </location>
</feature>
<dbReference type="AlphaFoldDB" id="A0AA39HGT3"/>
<accession>A0AA39HGT3</accession>
<evidence type="ECO:0000313" key="2">
    <source>
        <dbReference type="EMBL" id="KAK0405578.1"/>
    </source>
</evidence>
<evidence type="ECO:0000313" key="3">
    <source>
        <dbReference type="Proteomes" id="UP001175271"/>
    </source>
</evidence>
<feature type="compositionally biased region" description="Pro residues" evidence="1">
    <location>
        <begin position="247"/>
        <end position="260"/>
    </location>
</feature>
<gene>
    <name evidence="2" type="ORF">QR680_018068</name>
</gene>
<protein>
    <submittedName>
        <fullName evidence="2">Uncharacterized protein</fullName>
    </submittedName>
</protein>
<sequence length="376" mass="43749">MDPYGALLKCSQIASGKAADDGGDGEFQEFRNTLKNLSGENKFEVPRDGRFALDRTQSPLLATCRDVEQYMFQRVPQELLDELKSWVNPDWALWRQQMEMRKAYLKGKFQQAALRFMRKPIMLKGVKKVKDPFLFYVTQNPEKESAPVQKLKPKKKNKYGRMFQAAAKRLIVERKLANPNADPWDVFFYKSMKVDADDVTFKIDIDKSKMDAFLFEEQGEEPPSPIPDYETDIASLATNRFDLLALTPPPPRRFSSPPPEKPPKRTPSLPAIHKQQVLLPRRRIAYEPKERHSPKEFRRSPNRLELPRLTEVSRSKSQTSNVRWKITRVRHSPDGKTRLNRLFYLPDISQKPNIKLPLALNDVLPSWGFYDSHFQF</sequence>
<keyword evidence="3" id="KW-1185">Reference proteome</keyword>